<dbReference type="PANTHER" id="PTHR43245">
    <property type="entry name" value="BIFUNCTIONAL POLYMYXIN RESISTANCE PROTEIN ARNA"/>
    <property type="match status" value="1"/>
</dbReference>
<comment type="caution">
    <text evidence="2">The sequence shown here is derived from an EMBL/GenBank/DDBJ whole genome shotgun (WGS) entry which is preliminary data.</text>
</comment>
<accession>A0ABV6JFY7</accession>
<evidence type="ECO:0000313" key="2">
    <source>
        <dbReference type="EMBL" id="MFC0394845.1"/>
    </source>
</evidence>
<reference evidence="2 3" key="1">
    <citation type="submission" date="2024-09" db="EMBL/GenBank/DDBJ databases">
        <authorList>
            <person name="Sun Q."/>
            <person name="Mori K."/>
        </authorList>
    </citation>
    <scope>NUCLEOTIDE SEQUENCE [LARGE SCALE GENOMIC DNA]</scope>
    <source>
        <strain evidence="2 3">CCM 4839</strain>
    </source>
</reference>
<dbReference type="RefSeq" id="WP_204816009.1">
    <property type="nucleotide sequence ID" value="NZ_JANHOF010000001.1"/>
</dbReference>
<keyword evidence="3" id="KW-1185">Reference proteome</keyword>
<dbReference type="Pfam" id="PF01370">
    <property type="entry name" value="Epimerase"/>
    <property type="match status" value="1"/>
</dbReference>
<sequence>MSKVLILGGTRFFGKKLVERLIRQQADITMITRGNTPDSFGNSVKRLQADRTELAALARAIGDDSYDVVYDNICYTPAEAADAVTLFAGKAGKYIVTSSLSVYPFGEPRKQEGDFDPYSCPIPQPYATQVEYAEGKRLVEAVLFQQASFPVVAVRFPIVMGHEDYTRRLHFHVEHVQSGKTVGMPNPDAMLSFIHADEAARFLAWLAHSRLEGPVNACSRGEISPGQIMALISEATGKPALIASESDESDRSPYGVPESWYMDTSFAESAGFTFDHWKDWLPQLIREMAGEE</sequence>
<name>A0ABV6JFY7_9BACL</name>
<dbReference type="Gene3D" id="3.40.50.720">
    <property type="entry name" value="NAD(P)-binding Rossmann-like Domain"/>
    <property type="match status" value="1"/>
</dbReference>
<gene>
    <name evidence="2" type="ORF">ACFFJ8_26210</name>
</gene>
<dbReference type="SUPFAM" id="SSF51735">
    <property type="entry name" value="NAD(P)-binding Rossmann-fold domains"/>
    <property type="match status" value="1"/>
</dbReference>
<dbReference type="InterPro" id="IPR036291">
    <property type="entry name" value="NAD(P)-bd_dom_sf"/>
</dbReference>
<dbReference type="PANTHER" id="PTHR43245:SF13">
    <property type="entry name" value="UDP-D-APIOSE_UDP-D-XYLOSE SYNTHASE 2"/>
    <property type="match status" value="1"/>
</dbReference>
<evidence type="ECO:0000259" key="1">
    <source>
        <dbReference type="Pfam" id="PF01370"/>
    </source>
</evidence>
<protein>
    <submittedName>
        <fullName evidence="2">NAD-dependent epimerase/dehydratase family protein</fullName>
    </submittedName>
</protein>
<dbReference type="Proteomes" id="UP001589818">
    <property type="component" value="Unassembled WGS sequence"/>
</dbReference>
<evidence type="ECO:0000313" key="3">
    <source>
        <dbReference type="Proteomes" id="UP001589818"/>
    </source>
</evidence>
<dbReference type="EMBL" id="JBHLVF010000041">
    <property type="protein sequence ID" value="MFC0394845.1"/>
    <property type="molecule type" value="Genomic_DNA"/>
</dbReference>
<feature type="domain" description="NAD-dependent epimerase/dehydratase" evidence="1">
    <location>
        <begin position="4"/>
        <end position="71"/>
    </location>
</feature>
<proteinExistence type="predicted"/>
<dbReference type="InterPro" id="IPR001509">
    <property type="entry name" value="Epimerase_deHydtase"/>
</dbReference>
<organism evidence="2 3">
    <name type="scientific">Paenibacillus mendelii</name>
    <dbReference type="NCBI Taxonomy" id="206163"/>
    <lineage>
        <taxon>Bacteria</taxon>
        <taxon>Bacillati</taxon>
        <taxon>Bacillota</taxon>
        <taxon>Bacilli</taxon>
        <taxon>Bacillales</taxon>
        <taxon>Paenibacillaceae</taxon>
        <taxon>Paenibacillus</taxon>
    </lineage>
</organism>
<dbReference type="InterPro" id="IPR050177">
    <property type="entry name" value="Lipid_A_modif_metabolic_enz"/>
</dbReference>